<evidence type="ECO:0000313" key="2">
    <source>
        <dbReference type="EMBL" id="CAG9336029.1"/>
    </source>
</evidence>
<dbReference type="Proteomes" id="UP001162131">
    <property type="component" value="Unassembled WGS sequence"/>
</dbReference>
<feature type="compositionally biased region" description="Polar residues" evidence="1">
    <location>
        <begin position="44"/>
        <end position="54"/>
    </location>
</feature>
<dbReference type="EMBL" id="CAJZBQ010000063">
    <property type="protein sequence ID" value="CAG9336029.1"/>
    <property type="molecule type" value="Genomic_DNA"/>
</dbReference>
<feature type="compositionally biased region" description="Acidic residues" evidence="1">
    <location>
        <begin position="263"/>
        <end position="273"/>
    </location>
</feature>
<organism evidence="2 3">
    <name type="scientific">Blepharisma stoltei</name>
    <dbReference type="NCBI Taxonomy" id="1481888"/>
    <lineage>
        <taxon>Eukaryota</taxon>
        <taxon>Sar</taxon>
        <taxon>Alveolata</taxon>
        <taxon>Ciliophora</taxon>
        <taxon>Postciliodesmatophora</taxon>
        <taxon>Heterotrichea</taxon>
        <taxon>Heterotrichida</taxon>
        <taxon>Blepharismidae</taxon>
        <taxon>Blepharisma</taxon>
    </lineage>
</organism>
<evidence type="ECO:0000256" key="1">
    <source>
        <dbReference type="SAM" id="MobiDB-lite"/>
    </source>
</evidence>
<accession>A0AAU9KRW8</accession>
<evidence type="ECO:0000313" key="3">
    <source>
        <dbReference type="Proteomes" id="UP001162131"/>
    </source>
</evidence>
<feature type="compositionally biased region" description="Basic and acidic residues" evidence="1">
    <location>
        <begin position="9"/>
        <end position="27"/>
    </location>
</feature>
<sequence length="361" mass="40647">MSTKKRSRSSSEHKIDYIKKNKEEASKSKKSSHISTPIPKFKSKSQLSSPNSHSGESRFESDKNQNNSQHSEQESETKPKEKSSIKHNLADILEDTNSYDSSSQISRNSLAKNSLSLVARQSSGYENSEKDVINVNEGSKLDSINQENLEDFKEYLPPTPPSHEPGSIIYNPTGSPTEAIESSKSSQESEENDANITPLQSEDPIFRNADYSGMSINEQIKRSARRVKVLESGEEVQDTTWTEVKLRLSSAHKLFQKPISNNEDTDMVPEDNESQSSLEEINISNSSSVFNTKSIHHMDVDKENFTPEHLRSERTSQNSQLRRSARLAEKKSRFSHGKRKRDQLGGVLSTDSENSVKKIKK</sequence>
<name>A0AAU9KRW8_9CILI</name>
<comment type="caution">
    <text evidence="2">The sequence shown here is derived from an EMBL/GenBank/DDBJ whole genome shotgun (WGS) entry which is preliminary data.</text>
</comment>
<gene>
    <name evidence="2" type="ORF">BSTOLATCC_MIC65336</name>
</gene>
<feature type="compositionally biased region" description="Basic and acidic residues" evidence="1">
    <location>
        <begin position="296"/>
        <end position="314"/>
    </location>
</feature>
<feature type="compositionally biased region" description="Polar residues" evidence="1">
    <location>
        <begin position="95"/>
        <end position="126"/>
    </location>
</feature>
<feature type="region of interest" description="Disordered" evidence="1">
    <location>
        <begin position="256"/>
        <end position="361"/>
    </location>
</feature>
<keyword evidence="3" id="KW-1185">Reference proteome</keyword>
<dbReference type="AlphaFoldDB" id="A0AAU9KRW8"/>
<feature type="compositionally biased region" description="Basic and acidic residues" evidence="1">
    <location>
        <begin position="71"/>
        <end position="84"/>
    </location>
</feature>
<proteinExistence type="predicted"/>
<reference evidence="2" key="1">
    <citation type="submission" date="2021-09" db="EMBL/GenBank/DDBJ databases">
        <authorList>
            <consortium name="AG Swart"/>
            <person name="Singh M."/>
            <person name="Singh A."/>
            <person name="Seah K."/>
            <person name="Emmerich C."/>
        </authorList>
    </citation>
    <scope>NUCLEOTIDE SEQUENCE</scope>
    <source>
        <strain evidence="2">ATCC30299</strain>
    </source>
</reference>
<feature type="compositionally biased region" description="Low complexity" evidence="1">
    <location>
        <begin position="274"/>
        <end position="288"/>
    </location>
</feature>
<protein>
    <submittedName>
        <fullName evidence="2">Uncharacterized protein</fullName>
    </submittedName>
</protein>
<feature type="region of interest" description="Disordered" evidence="1">
    <location>
        <begin position="1"/>
        <end position="209"/>
    </location>
</feature>